<dbReference type="InterPro" id="IPR011042">
    <property type="entry name" value="6-blade_b-propeller_TolB-like"/>
</dbReference>
<keyword evidence="2" id="KW-1185">Reference proteome</keyword>
<reference evidence="1 2" key="1">
    <citation type="submission" date="2020-12" db="EMBL/GenBank/DDBJ databases">
        <title>Geomonas sp. Red259, isolated from paddy soil.</title>
        <authorList>
            <person name="Xu Z."/>
            <person name="Zhang Z."/>
            <person name="Masuda Y."/>
            <person name="Itoh H."/>
            <person name="Senoo K."/>
        </authorList>
    </citation>
    <scope>NUCLEOTIDE SEQUENCE [LARGE SCALE GENOMIC DNA]</scope>
    <source>
        <strain evidence="1 2">Red259</strain>
    </source>
</reference>
<sequence>MKGSMKALGIAALVLASLSGCSKEPGKGKDLSLLTTSTTVAEIAGLQQGAGAWNSEPVRNVPQLDFSSNGRGYFYVAEQGGAFHVVHNGNRHTSYTNILTPTLSPDGQHLAYQAYVDDKLRMVVDGKDGEVVEELEIPFFSPDSRHIVYQAKKGGRWYFVVDGHSTPGNGTQHNQFGFSADSSRIAYVDTVSEGAPPRLVVTDLGFKKLTTREATGSVMVISENRTRIAAISDAGGKKRVIELSFAQPDSVKEGALYDNVRDLAISPDGASVAYVAEKGGARLLIHDGKEQPFPAGELVGSIIFRPDGKGFGFLVGSKGSCAFYQSGAGAEVEKRPYDEVGELAYSKDGNSHVYLGRKVTPGQTGKSIFAVVNGKEGARFDKVAGPTFSPDGRLVAYRARQDGKRFMVVSDLDGKIVRQDPVHEMVFPPVFSNDGKLLAYGVKDGAKLVWNVEKL</sequence>
<dbReference type="Proteomes" id="UP000641025">
    <property type="component" value="Unassembled WGS sequence"/>
</dbReference>
<evidence type="ECO:0000313" key="2">
    <source>
        <dbReference type="Proteomes" id="UP000641025"/>
    </source>
</evidence>
<dbReference type="RefSeq" id="WP_199396952.1">
    <property type="nucleotide sequence ID" value="NZ_JAEMHK010000019.1"/>
</dbReference>
<name>A0ABS0YWZ7_9BACT</name>
<dbReference type="SUPFAM" id="SSF82171">
    <property type="entry name" value="DPP6 N-terminal domain-like"/>
    <property type="match status" value="1"/>
</dbReference>
<evidence type="ECO:0000313" key="1">
    <source>
        <dbReference type="EMBL" id="MBJ6802483.1"/>
    </source>
</evidence>
<dbReference type="Pfam" id="PF07676">
    <property type="entry name" value="PD40"/>
    <property type="match status" value="2"/>
</dbReference>
<dbReference type="EMBL" id="JAEMHK010000019">
    <property type="protein sequence ID" value="MBJ6802483.1"/>
    <property type="molecule type" value="Genomic_DNA"/>
</dbReference>
<proteinExistence type="predicted"/>
<gene>
    <name evidence="1" type="ORF">JFN90_20330</name>
</gene>
<accession>A0ABS0YWZ7</accession>
<dbReference type="Gene3D" id="2.120.10.30">
    <property type="entry name" value="TolB, C-terminal domain"/>
    <property type="match status" value="2"/>
</dbReference>
<dbReference type="PROSITE" id="PS51257">
    <property type="entry name" value="PROKAR_LIPOPROTEIN"/>
    <property type="match status" value="1"/>
</dbReference>
<protein>
    <submittedName>
        <fullName evidence="1">PD40 domain-containing protein</fullName>
    </submittedName>
</protein>
<dbReference type="InterPro" id="IPR011659">
    <property type="entry name" value="WD40"/>
</dbReference>
<organism evidence="1 2">
    <name type="scientific">Geomonas propionica</name>
    <dbReference type="NCBI Taxonomy" id="2798582"/>
    <lineage>
        <taxon>Bacteria</taxon>
        <taxon>Pseudomonadati</taxon>
        <taxon>Thermodesulfobacteriota</taxon>
        <taxon>Desulfuromonadia</taxon>
        <taxon>Geobacterales</taxon>
        <taxon>Geobacteraceae</taxon>
        <taxon>Geomonas</taxon>
    </lineage>
</organism>
<comment type="caution">
    <text evidence="1">The sequence shown here is derived from an EMBL/GenBank/DDBJ whole genome shotgun (WGS) entry which is preliminary data.</text>
</comment>